<dbReference type="Proteomes" id="UP000004508">
    <property type="component" value="Unassembled WGS sequence"/>
</dbReference>
<gene>
    <name evidence="1" type="ORF">Krac_3753</name>
    <name evidence="2" type="ORF">Krac_3928</name>
    <name evidence="3" type="ORF">Krac_7610</name>
    <name evidence="4" type="ORF">Krac_9525</name>
</gene>
<organism evidence="4 5">
    <name type="scientific">Ktedonobacter racemifer DSM 44963</name>
    <dbReference type="NCBI Taxonomy" id="485913"/>
    <lineage>
        <taxon>Bacteria</taxon>
        <taxon>Bacillati</taxon>
        <taxon>Chloroflexota</taxon>
        <taxon>Ktedonobacteria</taxon>
        <taxon>Ktedonobacterales</taxon>
        <taxon>Ktedonobacteraceae</taxon>
        <taxon>Ktedonobacter</taxon>
    </lineage>
</organism>
<dbReference type="EMBL" id="ADVG01000004">
    <property type="protein sequence ID" value="EFH83017.1"/>
    <property type="molecule type" value="Genomic_DNA"/>
</dbReference>
<dbReference type="EMBL" id="ADVG01000004">
    <property type="protein sequence ID" value="EFH82879.1"/>
    <property type="molecule type" value="Genomic_DNA"/>
</dbReference>
<evidence type="ECO:0000313" key="4">
    <source>
        <dbReference type="EMBL" id="EFH88126.1"/>
    </source>
</evidence>
<dbReference type="EMBL" id="ADVG01000002">
    <property type="protein sequence ID" value="EFH86317.1"/>
    <property type="molecule type" value="Genomic_DNA"/>
</dbReference>
<evidence type="ECO:0000313" key="2">
    <source>
        <dbReference type="EMBL" id="EFH83017.1"/>
    </source>
</evidence>
<dbReference type="eggNOG" id="ENOG502ZX18">
    <property type="taxonomic scope" value="Bacteria"/>
</dbReference>
<evidence type="ECO:0000313" key="1">
    <source>
        <dbReference type="EMBL" id="EFH82879.1"/>
    </source>
</evidence>
<comment type="caution">
    <text evidence="4">The sequence shown here is derived from an EMBL/GenBank/DDBJ whole genome shotgun (WGS) entry which is preliminary data.</text>
</comment>
<evidence type="ECO:0000313" key="3">
    <source>
        <dbReference type="EMBL" id="EFH86317.1"/>
    </source>
</evidence>
<proteinExistence type="predicted"/>
<dbReference type="STRING" id="485913.Krac_3753"/>
<dbReference type="AlphaFoldDB" id="D6TCL2"/>
<name>D6TCL2_KTERA</name>
<evidence type="ECO:0000313" key="5">
    <source>
        <dbReference type="Proteomes" id="UP000004508"/>
    </source>
</evidence>
<dbReference type="EMBL" id="ADVG01000001">
    <property type="protein sequence ID" value="EFH88126.1"/>
    <property type="molecule type" value="Genomic_DNA"/>
</dbReference>
<dbReference type="InParanoid" id="D6TCL2"/>
<protein>
    <submittedName>
        <fullName evidence="4">Transposase</fullName>
    </submittedName>
</protein>
<accession>D6TCL2</accession>
<sequence>MKRVLNKGLGATKEPFEVVRPLFTLLFEVAHVLSNQQQHEAKDVHKRFENHLMRMQEQVGQSEAMRPALVHFLKVTESYAPHLFFCYQVAGLPKTNNDLEQAFGKVRAGERRATGRKGAIPGLVVHGPVRVTAALATRLHSFSAEELIPYDLTRWQHVRSGISSRQEARRKQFRFRKDPTAYLARLEEQLSKMSLRF</sequence>
<keyword evidence="5" id="KW-1185">Reference proteome</keyword>
<reference evidence="4 5" key="1">
    <citation type="journal article" date="2011" name="Stand. Genomic Sci.">
        <title>Non-contiguous finished genome sequence and contextual data of the filamentous soil bacterium Ktedonobacter racemifer type strain (SOSP1-21).</title>
        <authorList>
            <person name="Chang Y.J."/>
            <person name="Land M."/>
            <person name="Hauser L."/>
            <person name="Chertkov O."/>
            <person name="Del Rio T.G."/>
            <person name="Nolan M."/>
            <person name="Copeland A."/>
            <person name="Tice H."/>
            <person name="Cheng J.F."/>
            <person name="Lucas S."/>
            <person name="Han C."/>
            <person name="Goodwin L."/>
            <person name="Pitluck S."/>
            <person name="Ivanova N."/>
            <person name="Ovchinikova G."/>
            <person name="Pati A."/>
            <person name="Chen A."/>
            <person name="Palaniappan K."/>
            <person name="Mavromatis K."/>
            <person name="Liolios K."/>
            <person name="Brettin T."/>
            <person name="Fiebig A."/>
            <person name="Rohde M."/>
            <person name="Abt B."/>
            <person name="Goker M."/>
            <person name="Detter J.C."/>
            <person name="Woyke T."/>
            <person name="Bristow J."/>
            <person name="Eisen J.A."/>
            <person name="Markowitz V."/>
            <person name="Hugenholtz P."/>
            <person name="Kyrpides N.C."/>
            <person name="Klenk H.P."/>
            <person name="Lapidus A."/>
        </authorList>
    </citation>
    <scope>NUCLEOTIDE SEQUENCE [LARGE SCALE GENOMIC DNA]</scope>
    <source>
        <strain evidence="5">DSM 44963</strain>
        <strain evidence="4">SOSP1-21</strain>
    </source>
</reference>